<gene>
    <name evidence="3" type="ORF">VITFI_CDS0959</name>
</gene>
<dbReference type="InterPro" id="IPR050361">
    <property type="entry name" value="MPP/UQCRC_Complex"/>
</dbReference>
<reference evidence="3 4" key="1">
    <citation type="submission" date="2017-07" db="EMBL/GenBank/DDBJ databases">
        <title>Complete Genome Sequence of the cosmetic ferment Vitreoscilla filiformis (ATCC15551).</title>
        <authorList>
            <person name="Contreras S."/>
            <person name="Sagory-Zalkind P."/>
            <person name="Blanquart H."/>
            <person name="Iltis A."/>
            <person name="Morand S.C."/>
        </authorList>
    </citation>
    <scope>NUCLEOTIDE SEQUENCE [LARGE SCALE GENOMIC DNA]</scope>
    <source>
        <strain evidence="3 4">ATCC 15551</strain>
    </source>
</reference>
<dbReference type="EMBL" id="CP022423">
    <property type="protein sequence ID" value="ASM76737.1"/>
    <property type="molecule type" value="Genomic_DNA"/>
</dbReference>
<evidence type="ECO:0000259" key="2">
    <source>
        <dbReference type="Pfam" id="PF05193"/>
    </source>
</evidence>
<dbReference type="GO" id="GO:0046872">
    <property type="term" value="F:metal ion binding"/>
    <property type="evidence" value="ECO:0007669"/>
    <property type="project" value="InterPro"/>
</dbReference>
<dbReference type="Proteomes" id="UP000199729">
    <property type="component" value="Chromosome"/>
</dbReference>
<dbReference type="SUPFAM" id="SSF63411">
    <property type="entry name" value="LuxS/MPP-like metallohydrolase"/>
    <property type="match status" value="2"/>
</dbReference>
<evidence type="ECO:0000313" key="3">
    <source>
        <dbReference type="EMBL" id="ASM76737.1"/>
    </source>
</evidence>
<dbReference type="PANTHER" id="PTHR11851:SF224">
    <property type="entry name" value="PROCESSING PROTEASE"/>
    <property type="match status" value="1"/>
</dbReference>
<evidence type="ECO:0000313" key="4">
    <source>
        <dbReference type="Proteomes" id="UP000199729"/>
    </source>
</evidence>
<dbReference type="Gene3D" id="3.30.830.10">
    <property type="entry name" value="Metalloenzyme, LuxS/M16 peptidase-like"/>
    <property type="match status" value="2"/>
</dbReference>
<organism evidence="3 4">
    <name type="scientific">Vitreoscilla filiformis</name>
    <dbReference type="NCBI Taxonomy" id="63"/>
    <lineage>
        <taxon>Bacteria</taxon>
        <taxon>Pseudomonadati</taxon>
        <taxon>Pseudomonadota</taxon>
        <taxon>Betaproteobacteria</taxon>
        <taxon>Neisseriales</taxon>
        <taxon>Neisseriaceae</taxon>
        <taxon>Vitreoscilla</taxon>
    </lineage>
</organism>
<keyword evidence="4" id="KW-1185">Reference proteome</keyword>
<evidence type="ECO:0000259" key="1">
    <source>
        <dbReference type="Pfam" id="PF00675"/>
    </source>
</evidence>
<dbReference type="AlphaFoldDB" id="A0A221KD22"/>
<sequence>MLRWLGQGLLGAGLLPTSSWAIPGVDEPPVPGRPRPLVLPRFEETTLGNGLRVIVAPRPGLPLVTMALHLGTGALADPPGQTGLADLTHELRTRGALHRGRALDATDLARRVEALGSGLHSATNWRGSALSLTVATSHLDTAAELLADVIRRPTLPARELARVRERAIDGLKFEQADPSALAGLIARRVAWGRSAYAQPQTRNSLERIHHADVLAQHQRQARPHGASLVFTGDISLPQALLLARRHWGDWRAHGPTPTAPPPQVADPTLPSRVLLDLPGAGQSGVVVLAPMPVGIDDPQRRIAQVAAEVLGGSYSARINQEVRIKRGLSYGASAGLNLYPEGGVLVTSTQTSHRSAAEVEQVMREEILRLAREAPTPTELAARQAGLVGGFARQLDTTAGLASLVIDRVERQRPLNEVGDVVPAVLAVTAQEVQDFAARYWHTAQLRTVIVGDLEAAGTALSRDGAWVGSARQLRLDAATLR</sequence>
<dbReference type="PANTHER" id="PTHR11851">
    <property type="entry name" value="METALLOPROTEASE"/>
    <property type="match status" value="1"/>
</dbReference>
<accession>A0A221KD22</accession>
<dbReference type="InterPro" id="IPR007863">
    <property type="entry name" value="Peptidase_M16_C"/>
</dbReference>
<dbReference type="InterPro" id="IPR011249">
    <property type="entry name" value="Metalloenz_LuxS/M16"/>
</dbReference>
<protein>
    <submittedName>
        <fullName evidence="3">Multidrug transporter</fullName>
    </submittedName>
</protein>
<dbReference type="KEGG" id="vff:VITFI_CDS0959"/>
<dbReference type="InterPro" id="IPR011765">
    <property type="entry name" value="Pept_M16_N"/>
</dbReference>
<dbReference type="Pfam" id="PF05193">
    <property type="entry name" value="Peptidase_M16_C"/>
    <property type="match status" value="1"/>
</dbReference>
<dbReference type="Pfam" id="PF00675">
    <property type="entry name" value="Peptidase_M16"/>
    <property type="match status" value="1"/>
</dbReference>
<name>A0A221KD22_VITFI</name>
<proteinExistence type="predicted"/>
<feature type="domain" description="Peptidase M16 N-terminal" evidence="1">
    <location>
        <begin position="58"/>
        <end position="166"/>
    </location>
</feature>
<feature type="domain" description="Peptidase M16 C-terminal" evidence="2">
    <location>
        <begin position="209"/>
        <end position="385"/>
    </location>
</feature>